<feature type="region of interest" description="Disordered" evidence="1">
    <location>
        <begin position="112"/>
        <end position="170"/>
    </location>
</feature>
<dbReference type="EMBL" id="JAATWM020000006">
    <property type="protein sequence ID" value="KAF9879680.1"/>
    <property type="molecule type" value="Genomic_DNA"/>
</dbReference>
<feature type="region of interest" description="Disordered" evidence="1">
    <location>
        <begin position="1"/>
        <end position="27"/>
    </location>
</feature>
<dbReference type="GeneID" id="62158284"/>
<reference evidence="2" key="1">
    <citation type="submission" date="2020-03" db="EMBL/GenBank/DDBJ databases">
        <authorList>
            <person name="He L."/>
        </authorList>
    </citation>
    <scope>NUCLEOTIDE SEQUENCE</scope>
    <source>
        <strain evidence="2">CkLH20</strain>
    </source>
</reference>
<gene>
    <name evidence="2" type="ORF">CkaCkLH20_02491</name>
</gene>
<organism evidence="2 3">
    <name type="scientific">Colletotrichum karsti</name>
    <dbReference type="NCBI Taxonomy" id="1095194"/>
    <lineage>
        <taxon>Eukaryota</taxon>
        <taxon>Fungi</taxon>
        <taxon>Dikarya</taxon>
        <taxon>Ascomycota</taxon>
        <taxon>Pezizomycotina</taxon>
        <taxon>Sordariomycetes</taxon>
        <taxon>Hypocreomycetidae</taxon>
        <taxon>Glomerellales</taxon>
        <taxon>Glomerellaceae</taxon>
        <taxon>Colletotrichum</taxon>
        <taxon>Colletotrichum boninense species complex</taxon>
    </lineage>
</organism>
<feature type="compositionally biased region" description="Low complexity" evidence="1">
    <location>
        <begin position="145"/>
        <end position="156"/>
    </location>
</feature>
<reference evidence="2" key="2">
    <citation type="submission" date="2020-11" db="EMBL/GenBank/DDBJ databases">
        <title>Whole genome sequencing of Colletotrichum sp.</title>
        <authorList>
            <person name="Li H."/>
        </authorList>
    </citation>
    <scope>NUCLEOTIDE SEQUENCE</scope>
    <source>
        <strain evidence="2">CkLH20</strain>
    </source>
</reference>
<feature type="compositionally biased region" description="Polar residues" evidence="1">
    <location>
        <begin position="114"/>
        <end position="142"/>
    </location>
</feature>
<dbReference type="AlphaFoldDB" id="A0A9P6IBP4"/>
<evidence type="ECO:0008006" key="4">
    <source>
        <dbReference type="Google" id="ProtNLM"/>
    </source>
</evidence>
<name>A0A9P6IBP4_9PEZI</name>
<proteinExistence type="predicted"/>
<keyword evidence="3" id="KW-1185">Reference proteome</keyword>
<accession>A0A9P6IBP4</accession>
<dbReference type="RefSeq" id="XP_038749141.1">
    <property type="nucleotide sequence ID" value="XM_038885210.1"/>
</dbReference>
<dbReference type="Proteomes" id="UP000781932">
    <property type="component" value="Unassembled WGS sequence"/>
</dbReference>
<comment type="caution">
    <text evidence="2">The sequence shown here is derived from an EMBL/GenBank/DDBJ whole genome shotgun (WGS) entry which is preliminary data.</text>
</comment>
<evidence type="ECO:0000313" key="2">
    <source>
        <dbReference type="EMBL" id="KAF9879680.1"/>
    </source>
</evidence>
<evidence type="ECO:0000313" key="3">
    <source>
        <dbReference type="Proteomes" id="UP000781932"/>
    </source>
</evidence>
<sequence length="271" mass="30364">MAPPTAAKRSHAAISKGGQNKIESPQQWTEPIMSIEAFDCSKYDYMPDESGGFWQLQPDYATEELPRTIPRIATSMSPNLKTQDIAFPCLVGPCQAPPFQREADLERHYKQVHGDNQTQPSPALSLKDSTPATSVSNPSPKVTTKGKPAAKANSKAAGGGNRNNSVAGASGKKDDDIFSCDYLSCNRKNEPFSRKDRLRIHYVDVHKEDVNKKGGDITEDWLQTRKAYPAWWRCTKCLSRVKVEDNGWECPKDGTKCEDKRREFRKKLQNM</sequence>
<dbReference type="OrthoDB" id="2687452at2759"/>
<feature type="compositionally biased region" description="Polar residues" evidence="1">
    <location>
        <begin position="17"/>
        <end position="27"/>
    </location>
</feature>
<evidence type="ECO:0000256" key="1">
    <source>
        <dbReference type="SAM" id="MobiDB-lite"/>
    </source>
</evidence>
<protein>
    <recommendedName>
        <fullName evidence="4">C2H2-type domain-containing protein</fullName>
    </recommendedName>
</protein>